<reference evidence="11 12" key="1">
    <citation type="submission" date="2019-08" db="EMBL/GenBank/DDBJ databases">
        <title>Prosopis cineraria nodule microbiome.</title>
        <authorList>
            <person name="Ali R."/>
            <person name="Chaluvadi S.R."/>
            <person name="Wang X."/>
        </authorList>
    </citation>
    <scope>NUCLEOTIDE SEQUENCE [LARGE SCALE GENOMIC DNA]</scope>
    <source>
        <strain evidence="11 12">BG7</strain>
    </source>
</reference>
<proteinExistence type="inferred from homology"/>
<keyword evidence="12" id="KW-1185">Reference proteome</keyword>
<evidence type="ECO:0000259" key="10">
    <source>
        <dbReference type="Pfam" id="PF02397"/>
    </source>
</evidence>
<evidence type="ECO:0000313" key="11">
    <source>
        <dbReference type="EMBL" id="QFY59990.1"/>
    </source>
</evidence>
<dbReference type="Proteomes" id="UP000326881">
    <property type="component" value="Chromosome"/>
</dbReference>
<keyword evidence="4 11" id="KW-0808">Transferase</keyword>
<evidence type="ECO:0000256" key="9">
    <source>
        <dbReference type="SAM" id="Phobius"/>
    </source>
</evidence>
<dbReference type="GO" id="GO:0000271">
    <property type="term" value="P:polysaccharide biosynthetic process"/>
    <property type="evidence" value="ECO:0007669"/>
    <property type="project" value="UniProtKB-KW"/>
</dbReference>
<evidence type="ECO:0000313" key="12">
    <source>
        <dbReference type="Proteomes" id="UP000326881"/>
    </source>
</evidence>
<accession>A0A5Q0C7N4</accession>
<keyword evidence="8" id="KW-0270">Exopolysaccharide synthesis</keyword>
<dbReference type="GO" id="GO:0016780">
    <property type="term" value="F:phosphotransferase activity, for other substituted phosphate groups"/>
    <property type="evidence" value="ECO:0007669"/>
    <property type="project" value="TreeGrafter"/>
</dbReference>
<dbReference type="Pfam" id="PF02397">
    <property type="entry name" value="Bac_transf"/>
    <property type="match status" value="1"/>
</dbReference>
<dbReference type="PANTHER" id="PTHR30576:SF4">
    <property type="entry name" value="UNDECAPRENYL-PHOSPHATE GALACTOSE PHOSPHOTRANSFERASE"/>
    <property type="match status" value="1"/>
</dbReference>
<dbReference type="PANTHER" id="PTHR30576">
    <property type="entry name" value="COLANIC BIOSYNTHESIS UDP-GLUCOSE LIPID CARRIER TRANSFERASE"/>
    <property type="match status" value="1"/>
</dbReference>
<dbReference type="KEGG" id="rgr:FZ934_05830"/>
<dbReference type="AlphaFoldDB" id="A0A5Q0C7N4"/>
<name>A0A5Q0C7N4_9HYPH</name>
<comment type="similarity">
    <text evidence="2">Belongs to the bacterial sugar transferase family.</text>
</comment>
<evidence type="ECO:0000256" key="8">
    <source>
        <dbReference type="ARBA" id="ARBA00023169"/>
    </source>
</evidence>
<keyword evidence="7 9" id="KW-0472">Membrane</keyword>
<organism evidence="11 12">
    <name type="scientific">Rhizobium grahamii</name>
    <dbReference type="NCBI Taxonomy" id="1120045"/>
    <lineage>
        <taxon>Bacteria</taxon>
        <taxon>Pseudomonadati</taxon>
        <taxon>Pseudomonadota</taxon>
        <taxon>Alphaproteobacteria</taxon>
        <taxon>Hyphomicrobiales</taxon>
        <taxon>Rhizobiaceae</taxon>
        <taxon>Rhizobium/Agrobacterium group</taxon>
        <taxon>Rhizobium</taxon>
    </lineage>
</organism>
<evidence type="ECO:0000256" key="3">
    <source>
        <dbReference type="ARBA" id="ARBA00022475"/>
    </source>
</evidence>
<evidence type="ECO:0000256" key="2">
    <source>
        <dbReference type="ARBA" id="ARBA00006464"/>
    </source>
</evidence>
<evidence type="ECO:0000256" key="5">
    <source>
        <dbReference type="ARBA" id="ARBA00022692"/>
    </source>
</evidence>
<sequence>MSGFNLSRDFDRLDEAQVHGEARGPSRAGPSRMKGIAGGVKCGLDIFLASAGLIVLSPMILMVIAILLVLQGRPIFIAHPRIGRRGAVFPCLKFRTMVPDAADVLTRYLAANPRERAEWKATRKLKNDPRITPFGAFLRRSSVDEIPQLFNVIRGQMSLVGPRPIVASEAELYGSHFSDYIRVRPGLTGLWQISGRSDTSYSARVELDVRYVTEHTVWGDVVIMARTIPAVLRSRGSY</sequence>
<evidence type="ECO:0000256" key="4">
    <source>
        <dbReference type="ARBA" id="ARBA00022679"/>
    </source>
</evidence>
<dbReference type="InterPro" id="IPR003362">
    <property type="entry name" value="Bact_transf"/>
</dbReference>
<keyword evidence="6 9" id="KW-1133">Transmembrane helix</keyword>
<protein>
    <submittedName>
        <fullName evidence="11">Sugar transferase</fullName>
    </submittedName>
</protein>
<keyword evidence="3" id="KW-1003">Cell membrane</keyword>
<evidence type="ECO:0000256" key="7">
    <source>
        <dbReference type="ARBA" id="ARBA00023136"/>
    </source>
</evidence>
<comment type="subcellular location">
    <subcellularLocation>
        <location evidence="1">Cell membrane</location>
    </subcellularLocation>
</comment>
<dbReference type="GO" id="GO:0005886">
    <property type="term" value="C:plasma membrane"/>
    <property type="evidence" value="ECO:0007669"/>
    <property type="project" value="UniProtKB-SubCell"/>
</dbReference>
<dbReference type="OrthoDB" id="9808602at2"/>
<dbReference type="EMBL" id="CP043498">
    <property type="protein sequence ID" value="QFY59990.1"/>
    <property type="molecule type" value="Genomic_DNA"/>
</dbReference>
<feature type="domain" description="Bacterial sugar transferase" evidence="10">
    <location>
        <begin position="42"/>
        <end position="232"/>
    </location>
</feature>
<evidence type="ECO:0000256" key="6">
    <source>
        <dbReference type="ARBA" id="ARBA00022989"/>
    </source>
</evidence>
<feature type="transmembrane region" description="Helical" evidence="9">
    <location>
        <begin position="46"/>
        <end position="70"/>
    </location>
</feature>
<keyword evidence="5 9" id="KW-0812">Transmembrane</keyword>
<evidence type="ECO:0000256" key="1">
    <source>
        <dbReference type="ARBA" id="ARBA00004236"/>
    </source>
</evidence>
<gene>
    <name evidence="11" type="ORF">FZ934_05830</name>
</gene>